<dbReference type="GeneID" id="40325747"/>
<name>A0A422NX35_TRYRA</name>
<dbReference type="RefSeq" id="XP_029241285.1">
    <property type="nucleotide sequence ID" value="XM_029378842.1"/>
</dbReference>
<dbReference type="AlphaFoldDB" id="A0A422NX35"/>
<feature type="region of interest" description="Disordered" evidence="2">
    <location>
        <begin position="278"/>
        <end position="298"/>
    </location>
</feature>
<keyword evidence="1" id="KW-0479">Metal-binding</keyword>
<dbReference type="VEuPathDB" id="TriTrypDB:TRSC58_03638"/>
<feature type="compositionally biased region" description="Gly residues" evidence="2">
    <location>
        <begin position="278"/>
        <end position="288"/>
    </location>
</feature>
<dbReference type="InterPro" id="IPR000571">
    <property type="entry name" value="Znf_CCCH"/>
</dbReference>
<gene>
    <name evidence="4" type="ORF">TraAM80_01814</name>
</gene>
<keyword evidence="1" id="KW-0863">Zinc-finger</keyword>
<accession>A0A422NX35</accession>
<dbReference type="Proteomes" id="UP000283634">
    <property type="component" value="Unassembled WGS sequence"/>
</dbReference>
<reference evidence="4 5" key="1">
    <citation type="journal article" date="2018" name="BMC Genomics">
        <title>Genomic comparison of Trypanosoma conorhini and Trypanosoma rangeli to Trypanosoma cruzi strains of high and low virulence.</title>
        <authorList>
            <person name="Bradwell K.R."/>
            <person name="Koparde V.N."/>
            <person name="Matveyev A.V."/>
            <person name="Serrano M.G."/>
            <person name="Alves J.M."/>
            <person name="Parikh H."/>
            <person name="Huang B."/>
            <person name="Lee V."/>
            <person name="Espinosa-Alvarez O."/>
            <person name="Ortiz P.A."/>
            <person name="Costa-Martins A.G."/>
            <person name="Teixeira M.M."/>
            <person name="Buck G.A."/>
        </authorList>
    </citation>
    <scope>NUCLEOTIDE SEQUENCE [LARGE SCALE GENOMIC DNA]</scope>
    <source>
        <strain evidence="4 5">AM80</strain>
    </source>
</reference>
<dbReference type="OMA" id="CNFLHIG"/>
<keyword evidence="1" id="KW-0862">Zinc</keyword>
<keyword evidence="5" id="KW-1185">Reference proteome</keyword>
<evidence type="ECO:0000313" key="4">
    <source>
        <dbReference type="EMBL" id="RNF09975.1"/>
    </source>
</evidence>
<evidence type="ECO:0000259" key="3">
    <source>
        <dbReference type="PROSITE" id="PS50103"/>
    </source>
</evidence>
<sequence length="298" mass="30954">MTAPPSADPSSVSLASRVASAAAAPPYHSAGAVKTNYVLEHAAPSAVCLVRKIQTSPYQPLPSEQVQSVTLPNLLSLRPPPHVAHQALMDFYFAMNGHCDINCADPSSLDLLTVAAHTRNAGGGGNHTNSHAMDAPRPRAGAAAPPYYQAAVPAPAAPLVSSVLTTDGKHNGASFTPNETAPPVIDSGVYSYTHQPQQHQQQQSHSAPSVLGTSVLPPTFPPSSSEDYRLSQIRRNERHVNNALYGRVCAFFNTREGCRRGPYCNFLHIGKGGGSGTGTGSGAGGTSSVGGAAPPPFH</sequence>
<dbReference type="OrthoDB" id="247470at2759"/>
<evidence type="ECO:0000313" key="5">
    <source>
        <dbReference type="Proteomes" id="UP000283634"/>
    </source>
</evidence>
<proteinExistence type="predicted"/>
<feature type="compositionally biased region" description="Low complexity" evidence="2">
    <location>
        <begin position="194"/>
        <end position="209"/>
    </location>
</feature>
<protein>
    <recommendedName>
        <fullName evidence="3">C3H1-type domain-containing protein</fullName>
    </recommendedName>
</protein>
<dbReference type="GO" id="GO:0008270">
    <property type="term" value="F:zinc ion binding"/>
    <property type="evidence" value="ECO:0007669"/>
    <property type="project" value="UniProtKB-KW"/>
</dbReference>
<feature type="region of interest" description="Disordered" evidence="2">
    <location>
        <begin position="121"/>
        <end position="144"/>
    </location>
</feature>
<dbReference type="EMBL" id="MKGL01000039">
    <property type="protein sequence ID" value="RNF09975.1"/>
    <property type="molecule type" value="Genomic_DNA"/>
</dbReference>
<dbReference type="PROSITE" id="PS50103">
    <property type="entry name" value="ZF_C3H1"/>
    <property type="match status" value="1"/>
</dbReference>
<feature type="zinc finger region" description="C3H1-type" evidence="1">
    <location>
        <begin position="248"/>
        <end position="271"/>
    </location>
</feature>
<evidence type="ECO:0000256" key="1">
    <source>
        <dbReference type="PROSITE-ProRule" id="PRU00723"/>
    </source>
</evidence>
<organism evidence="4 5">
    <name type="scientific">Trypanosoma rangeli</name>
    <dbReference type="NCBI Taxonomy" id="5698"/>
    <lineage>
        <taxon>Eukaryota</taxon>
        <taxon>Discoba</taxon>
        <taxon>Euglenozoa</taxon>
        <taxon>Kinetoplastea</taxon>
        <taxon>Metakinetoplastina</taxon>
        <taxon>Trypanosomatida</taxon>
        <taxon>Trypanosomatidae</taxon>
        <taxon>Trypanosoma</taxon>
        <taxon>Herpetosoma</taxon>
    </lineage>
</organism>
<feature type="region of interest" description="Disordered" evidence="2">
    <location>
        <begin position="170"/>
        <end position="228"/>
    </location>
</feature>
<evidence type="ECO:0000256" key="2">
    <source>
        <dbReference type="SAM" id="MobiDB-lite"/>
    </source>
</evidence>
<comment type="caution">
    <text evidence="4">The sequence shown here is derived from an EMBL/GenBank/DDBJ whole genome shotgun (WGS) entry which is preliminary data.</text>
</comment>
<feature type="domain" description="C3H1-type" evidence="3">
    <location>
        <begin position="248"/>
        <end position="271"/>
    </location>
</feature>